<dbReference type="EMBL" id="LK032023">
    <property type="protein sequence ID" value="CDY12470.1"/>
    <property type="molecule type" value="Genomic_DNA"/>
</dbReference>
<protein>
    <submittedName>
        <fullName evidence="1">BnaC07g13100D protein</fullName>
    </submittedName>
</protein>
<dbReference type="Proteomes" id="UP000028999">
    <property type="component" value="Unassembled WGS sequence"/>
</dbReference>
<dbReference type="PaxDb" id="3708-A0A078FDL1"/>
<name>A0A078FDL1_BRANA</name>
<sequence length="66" mass="7933">MNDDAPIRGLFKFWAHMFDYRDEHKYGSHSLRRRSGTDHPNLVYWYSIALGPSLKHPNPRLTLRRH</sequence>
<accession>A0A078FDL1</accession>
<evidence type="ECO:0000313" key="1">
    <source>
        <dbReference type="EMBL" id="CDY12470.1"/>
    </source>
</evidence>
<organism evidence="1 2">
    <name type="scientific">Brassica napus</name>
    <name type="common">Rape</name>
    <dbReference type="NCBI Taxonomy" id="3708"/>
    <lineage>
        <taxon>Eukaryota</taxon>
        <taxon>Viridiplantae</taxon>
        <taxon>Streptophyta</taxon>
        <taxon>Embryophyta</taxon>
        <taxon>Tracheophyta</taxon>
        <taxon>Spermatophyta</taxon>
        <taxon>Magnoliopsida</taxon>
        <taxon>eudicotyledons</taxon>
        <taxon>Gunneridae</taxon>
        <taxon>Pentapetalae</taxon>
        <taxon>rosids</taxon>
        <taxon>malvids</taxon>
        <taxon>Brassicales</taxon>
        <taxon>Brassicaceae</taxon>
        <taxon>Brassiceae</taxon>
        <taxon>Brassica</taxon>
    </lineage>
</organism>
<gene>
    <name evidence="1" type="primary">BnaC07g13100D</name>
    <name evidence="1" type="ORF">GSBRNA2T00061770001</name>
</gene>
<keyword evidence="2" id="KW-1185">Reference proteome</keyword>
<reference evidence="1 2" key="1">
    <citation type="journal article" date="2014" name="Science">
        <title>Plant genetics. Early allopolyploid evolution in the post-Neolithic Brassica napus oilseed genome.</title>
        <authorList>
            <person name="Chalhoub B."/>
            <person name="Denoeud F."/>
            <person name="Liu S."/>
            <person name="Parkin I.A."/>
            <person name="Tang H."/>
            <person name="Wang X."/>
            <person name="Chiquet J."/>
            <person name="Belcram H."/>
            <person name="Tong C."/>
            <person name="Samans B."/>
            <person name="Correa M."/>
            <person name="Da Silva C."/>
            <person name="Just J."/>
            <person name="Falentin C."/>
            <person name="Koh C.S."/>
            <person name="Le Clainche I."/>
            <person name="Bernard M."/>
            <person name="Bento P."/>
            <person name="Noel B."/>
            <person name="Labadie K."/>
            <person name="Alberti A."/>
            <person name="Charles M."/>
            <person name="Arnaud D."/>
            <person name="Guo H."/>
            <person name="Daviaud C."/>
            <person name="Alamery S."/>
            <person name="Jabbari K."/>
            <person name="Zhao M."/>
            <person name="Edger P.P."/>
            <person name="Chelaifa H."/>
            <person name="Tack D."/>
            <person name="Lassalle G."/>
            <person name="Mestiri I."/>
            <person name="Schnel N."/>
            <person name="Le Paslier M.C."/>
            <person name="Fan G."/>
            <person name="Renault V."/>
            <person name="Bayer P.E."/>
            <person name="Golicz A.A."/>
            <person name="Manoli S."/>
            <person name="Lee T.H."/>
            <person name="Thi V.H."/>
            <person name="Chalabi S."/>
            <person name="Hu Q."/>
            <person name="Fan C."/>
            <person name="Tollenaere R."/>
            <person name="Lu Y."/>
            <person name="Battail C."/>
            <person name="Shen J."/>
            <person name="Sidebottom C.H."/>
            <person name="Wang X."/>
            <person name="Canaguier A."/>
            <person name="Chauveau A."/>
            <person name="Berard A."/>
            <person name="Deniot G."/>
            <person name="Guan M."/>
            <person name="Liu Z."/>
            <person name="Sun F."/>
            <person name="Lim Y.P."/>
            <person name="Lyons E."/>
            <person name="Town C.D."/>
            <person name="Bancroft I."/>
            <person name="Wang X."/>
            <person name="Meng J."/>
            <person name="Ma J."/>
            <person name="Pires J.C."/>
            <person name="King G.J."/>
            <person name="Brunel D."/>
            <person name="Delourme R."/>
            <person name="Renard M."/>
            <person name="Aury J.M."/>
            <person name="Adams K.L."/>
            <person name="Batley J."/>
            <person name="Snowdon R.J."/>
            <person name="Tost J."/>
            <person name="Edwards D."/>
            <person name="Zhou Y."/>
            <person name="Hua W."/>
            <person name="Sharpe A.G."/>
            <person name="Paterson A.H."/>
            <person name="Guan C."/>
            <person name="Wincker P."/>
        </authorList>
    </citation>
    <scope>NUCLEOTIDE SEQUENCE [LARGE SCALE GENOMIC DNA]</scope>
    <source>
        <strain evidence="2">cv. Darmor-bzh</strain>
    </source>
</reference>
<evidence type="ECO:0000313" key="2">
    <source>
        <dbReference type="Proteomes" id="UP000028999"/>
    </source>
</evidence>
<dbReference type="Gramene" id="CDY12470">
    <property type="protein sequence ID" value="CDY12470"/>
    <property type="gene ID" value="GSBRNA2T00061770001"/>
</dbReference>
<proteinExistence type="predicted"/>
<dbReference type="AlphaFoldDB" id="A0A078FDL1"/>
<feature type="non-terminal residue" evidence="1">
    <location>
        <position position="66"/>
    </location>
</feature>